<dbReference type="PANTHER" id="PTHR31727:SF6">
    <property type="entry name" value="OLEOYL-ACYL CARRIER PROTEIN THIOESTERASE 1, CHLOROPLASTIC"/>
    <property type="match status" value="1"/>
</dbReference>
<evidence type="ECO:0000256" key="4">
    <source>
        <dbReference type="ARBA" id="ARBA00022832"/>
    </source>
</evidence>
<gene>
    <name evidence="10" type="ORF">Lac1_05890</name>
</gene>
<evidence type="ECO:0000256" key="6">
    <source>
        <dbReference type="ARBA" id="ARBA00023098"/>
    </source>
</evidence>
<feature type="domain" description="Acyl-ACP thioesterase N-terminal hotdog" evidence="8">
    <location>
        <begin position="2"/>
        <end position="128"/>
    </location>
</feature>
<protein>
    <submittedName>
        <fullName evidence="10">Acyl-ACP thioesterase</fullName>
    </submittedName>
</protein>
<dbReference type="Proteomes" id="UP001305815">
    <property type="component" value="Chromosome"/>
</dbReference>
<sequence length="238" mass="27663">MYTYESRVRFSEVDHYETMTLPSIINYFQDGSIFQSEDIGLGVDYLKEKKRAWVLSSWQVVIERYPRIGEKIRIGTWATGFQGLYGYRNFCMWDEKGEKAAYANSIWVYMDLEKQRPARPPKEEVEKYGTEEALEMEYAPRKISLPQDALSGEIFPVRKYHIDTNEHVNNCQYVQMALEAAGEELMVRQMRAEYKKSALLHDKILPKVAKEGERTVVELCEPDGGVYAVVELTGEKRC</sequence>
<evidence type="ECO:0000313" key="11">
    <source>
        <dbReference type="Proteomes" id="UP001305815"/>
    </source>
</evidence>
<organism evidence="10 11">
    <name type="scientific">Claveliimonas bilis</name>
    <dbReference type="NCBI Taxonomy" id="3028070"/>
    <lineage>
        <taxon>Bacteria</taxon>
        <taxon>Bacillati</taxon>
        <taxon>Bacillota</taxon>
        <taxon>Clostridia</taxon>
        <taxon>Lachnospirales</taxon>
        <taxon>Lachnospiraceae</taxon>
        <taxon>Claveliimonas</taxon>
    </lineage>
</organism>
<evidence type="ECO:0000256" key="2">
    <source>
        <dbReference type="ARBA" id="ARBA00022516"/>
    </source>
</evidence>
<dbReference type="Pfam" id="PF20791">
    <property type="entry name" value="Acyl-ACP_TE_C"/>
    <property type="match status" value="1"/>
</dbReference>
<dbReference type="CDD" id="cd00586">
    <property type="entry name" value="4HBT"/>
    <property type="match status" value="1"/>
</dbReference>
<proteinExistence type="inferred from homology"/>
<evidence type="ECO:0000256" key="5">
    <source>
        <dbReference type="ARBA" id="ARBA00022946"/>
    </source>
</evidence>
<keyword evidence="3" id="KW-0378">Hydrolase</keyword>
<feature type="domain" description="Acyl-ACP thioesterase-like C-terminal" evidence="9">
    <location>
        <begin position="154"/>
        <end position="194"/>
    </location>
</feature>
<keyword evidence="5" id="KW-0809">Transit peptide</keyword>
<dbReference type="SUPFAM" id="SSF54637">
    <property type="entry name" value="Thioesterase/thiol ester dehydrase-isomerase"/>
    <property type="match status" value="2"/>
</dbReference>
<evidence type="ECO:0000256" key="7">
    <source>
        <dbReference type="ARBA" id="ARBA00023160"/>
    </source>
</evidence>
<dbReference type="Gene3D" id="3.10.129.10">
    <property type="entry name" value="Hotdog Thioesterase"/>
    <property type="match status" value="1"/>
</dbReference>
<accession>A0ABN6YZP4</accession>
<dbReference type="InterPro" id="IPR049427">
    <property type="entry name" value="Acyl-ACP_TE_C"/>
</dbReference>
<keyword evidence="6" id="KW-0443">Lipid metabolism</keyword>
<evidence type="ECO:0000256" key="3">
    <source>
        <dbReference type="ARBA" id="ARBA00022801"/>
    </source>
</evidence>
<keyword evidence="4" id="KW-0276">Fatty acid metabolism</keyword>
<keyword evidence="2" id="KW-0444">Lipid biosynthesis</keyword>
<dbReference type="EMBL" id="AP027742">
    <property type="protein sequence ID" value="BDZ76406.1"/>
    <property type="molecule type" value="Genomic_DNA"/>
</dbReference>
<name>A0ABN6YZP4_9FIRM</name>
<dbReference type="InterPro" id="IPR045023">
    <property type="entry name" value="FATA/B"/>
</dbReference>
<dbReference type="RefSeq" id="WP_230107133.1">
    <property type="nucleotide sequence ID" value="NZ_AP024845.1"/>
</dbReference>
<evidence type="ECO:0000313" key="10">
    <source>
        <dbReference type="EMBL" id="BDZ76406.1"/>
    </source>
</evidence>
<comment type="similarity">
    <text evidence="1">Belongs to the acyl-ACP thioesterase family.</text>
</comment>
<dbReference type="InterPro" id="IPR029069">
    <property type="entry name" value="HotDog_dom_sf"/>
</dbReference>
<keyword evidence="7" id="KW-0275">Fatty acid biosynthesis</keyword>
<evidence type="ECO:0000256" key="1">
    <source>
        <dbReference type="ARBA" id="ARBA00006500"/>
    </source>
</evidence>
<dbReference type="PANTHER" id="PTHR31727">
    <property type="entry name" value="OLEOYL-ACYL CARRIER PROTEIN THIOESTERASE 1, CHLOROPLASTIC"/>
    <property type="match status" value="1"/>
</dbReference>
<keyword evidence="11" id="KW-1185">Reference proteome</keyword>
<dbReference type="InterPro" id="IPR002864">
    <property type="entry name" value="Acyl-ACP_thioesterase_NHD"/>
</dbReference>
<reference evidence="11" key="1">
    <citation type="journal article" date="2023" name="Int. J. Syst. Evol. Microbiol.">
        <title>Claveliimonas bilis gen. nov., sp. nov., deoxycholic acid-producing bacteria isolated from human faeces, and reclassification of Sellimonas monacensis Zenner et al. 2021 as Claveliimonas monacensis comb. nov.</title>
        <authorList>
            <person name="Hisatomi A."/>
            <person name="Kastawa N.W.E.P.G."/>
            <person name="Song I."/>
            <person name="Ohkuma M."/>
            <person name="Fukiya S."/>
            <person name="Sakamoto M."/>
        </authorList>
    </citation>
    <scope>NUCLEOTIDE SEQUENCE [LARGE SCALE GENOMIC DNA]</scope>
    <source>
        <strain evidence="11">12BBH14</strain>
    </source>
</reference>
<dbReference type="Pfam" id="PF01643">
    <property type="entry name" value="Acyl-ACP_TE"/>
    <property type="match status" value="1"/>
</dbReference>
<evidence type="ECO:0000259" key="9">
    <source>
        <dbReference type="Pfam" id="PF20791"/>
    </source>
</evidence>
<evidence type="ECO:0000259" key="8">
    <source>
        <dbReference type="Pfam" id="PF01643"/>
    </source>
</evidence>